<evidence type="ECO:0000259" key="3">
    <source>
        <dbReference type="Pfam" id="PF01467"/>
    </source>
</evidence>
<gene>
    <name evidence="4" type="ORF">UU77_C0022G0005</name>
</gene>
<dbReference type="Pfam" id="PF01467">
    <property type="entry name" value="CTP_transf_like"/>
    <property type="match status" value="2"/>
</dbReference>
<dbReference type="Proteomes" id="UP000034507">
    <property type="component" value="Unassembled WGS sequence"/>
</dbReference>
<keyword evidence="1 4" id="KW-0808">Transferase</keyword>
<dbReference type="InterPro" id="IPR004821">
    <property type="entry name" value="Cyt_trans-like"/>
</dbReference>
<dbReference type="AlphaFoldDB" id="A0A0G0X6Q0"/>
<dbReference type="PANTHER" id="PTHR43793">
    <property type="entry name" value="FAD SYNTHASE"/>
    <property type="match status" value="1"/>
</dbReference>
<evidence type="ECO:0000313" key="4">
    <source>
        <dbReference type="EMBL" id="KKS20615.1"/>
    </source>
</evidence>
<evidence type="ECO:0000256" key="1">
    <source>
        <dbReference type="ARBA" id="ARBA00022679"/>
    </source>
</evidence>
<feature type="domain" description="Cytidyltransferase-like" evidence="3">
    <location>
        <begin position="41"/>
        <end position="153"/>
    </location>
</feature>
<proteinExistence type="predicted"/>
<dbReference type="SUPFAM" id="SSF52374">
    <property type="entry name" value="Nucleotidylyl transferase"/>
    <property type="match status" value="2"/>
</dbReference>
<feature type="domain" description="Cytidyltransferase-like" evidence="3">
    <location>
        <begin position="244"/>
        <end position="371"/>
    </location>
</feature>
<dbReference type="InterPro" id="IPR050385">
    <property type="entry name" value="Archaeal_FAD_synthase"/>
</dbReference>
<dbReference type="GO" id="GO:0016779">
    <property type="term" value="F:nucleotidyltransferase activity"/>
    <property type="evidence" value="ECO:0007669"/>
    <property type="project" value="UniProtKB-KW"/>
</dbReference>
<dbReference type="NCBIfam" id="TIGR00125">
    <property type="entry name" value="cyt_tran_rel"/>
    <property type="match status" value="2"/>
</dbReference>
<accession>A0A0G0X6Q0</accession>
<sequence>MPVNAVKDKRYRTRHKKVVDFKELQRLSIKLKKEGKKVVFTIGSFDLLNPGHCRYLAEAKAKGDVLVVGVSSDSSDMRTKGSMYPLVKQEIRAELVSYLKTVDYVTVVEEDRPHSVLILLQPDVFFTSDTDWGTGLRDPQERTILKMYGGKIIKRAKHEPFFSNDALVEHIANIRVLQILESYLKDRVGDFTLDPSKHLPPADFGKQIPNDKKAYDGNGMLVQTDDLAELGNKLRSQGRSVVLVSGSYDLLHVGHARFIEQAGLLGDVLFVVIPADKSLRELKGIGRPVITEHSRAYVLSHLDPVDYVTVFSEHSVLDTLEKLKPDIFFTVDEAWNKGYKDSPEYRLVHEYGGKIVRVKRQAPFLSASTIIDRAAQEKVRDIFKECMDETKYQKILLEKPKNGK</sequence>
<evidence type="ECO:0000256" key="2">
    <source>
        <dbReference type="ARBA" id="ARBA00022695"/>
    </source>
</evidence>
<keyword evidence="2" id="KW-0548">Nucleotidyltransferase</keyword>
<dbReference type="EMBL" id="LCBX01000022">
    <property type="protein sequence ID" value="KKS20615.1"/>
    <property type="molecule type" value="Genomic_DNA"/>
</dbReference>
<organism evidence="4 5">
    <name type="scientific">candidate division WWE3 bacterium GW2011_GWC1_41_7</name>
    <dbReference type="NCBI Taxonomy" id="1619119"/>
    <lineage>
        <taxon>Bacteria</taxon>
        <taxon>Katanobacteria</taxon>
    </lineage>
</organism>
<name>A0A0G0X6Q0_UNCKA</name>
<protein>
    <submittedName>
        <fullName evidence="4">Cytidyltransferase-related-like protein</fullName>
    </submittedName>
</protein>
<evidence type="ECO:0000313" key="5">
    <source>
        <dbReference type="Proteomes" id="UP000034507"/>
    </source>
</evidence>
<dbReference type="PANTHER" id="PTHR43793:SF1">
    <property type="entry name" value="FAD SYNTHASE"/>
    <property type="match status" value="1"/>
</dbReference>
<dbReference type="Gene3D" id="3.40.50.620">
    <property type="entry name" value="HUPs"/>
    <property type="match status" value="2"/>
</dbReference>
<comment type="caution">
    <text evidence="4">The sequence shown here is derived from an EMBL/GenBank/DDBJ whole genome shotgun (WGS) entry which is preliminary data.</text>
</comment>
<dbReference type="InterPro" id="IPR014729">
    <property type="entry name" value="Rossmann-like_a/b/a_fold"/>
</dbReference>
<reference evidence="4 5" key="1">
    <citation type="journal article" date="2015" name="Nature">
        <title>rRNA introns, odd ribosomes, and small enigmatic genomes across a large radiation of phyla.</title>
        <authorList>
            <person name="Brown C.T."/>
            <person name="Hug L.A."/>
            <person name="Thomas B.C."/>
            <person name="Sharon I."/>
            <person name="Castelle C.J."/>
            <person name="Singh A."/>
            <person name="Wilkins M.J."/>
            <person name="Williams K.H."/>
            <person name="Banfield J.F."/>
        </authorList>
    </citation>
    <scope>NUCLEOTIDE SEQUENCE [LARGE SCALE GENOMIC DNA]</scope>
</reference>